<organism evidence="2 3">
    <name type="scientific">Candidatus Roizmanbacteria bacterium CG11_big_fil_rev_8_21_14_0_20_36_8</name>
    <dbReference type="NCBI Taxonomy" id="1974856"/>
    <lineage>
        <taxon>Bacteria</taxon>
        <taxon>Candidatus Roizmaniibacteriota</taxon>
    </lineage>
</organism>
<protein>
    <recommendedName>
        <fullName evidence="1">PLD phosphodiesterase domain-containing protein</fullName>
    </recommendedName>
</protein>
<dbReference type="GO" id="GO:0006793">
    <property type="term" value="P:phosphorus metabolic process"/>
    <property type="evidence" value="ECO:0007669"/>
    <property type="project" value="UniProtKB-ARBA"/>
</dbReference>
<dbReference type="Pfam" id="PF13091">
    <property type="entry name" value="PLDc_2"/>
    <property type="match status" value="1"/>
</dbReference>
<accession>A0A2M6IU57</accession>
<dbReference type="PROSITE" id="PS50035">
    <property type="entry name" value="PLD"/>
    <property type="match status" value="1"/>
</dbReference>
<dbReference type="InterPro" id="IPR025202">
    <property type="entry name" value="PLD-like_dom"/>
</dbReference>
<evidence type="ECO:0000313" key="3">
    <source>
        <dbReference type="Proteomes" id="UP000231056"/>
    </source>
</evidence>
<dbReference type="InterPro" id="IPR001736">
    <property type="entry name" value="PLipase_D/transphosphatidylase"/>
</dbReference>
<feature type="domain" description="PLD phosphodiesterase" evidence="1">
    <location>
        <begin position="99"/>
        <end position="126"/>
    </location>
</feature>
<proteinExistence type="predicted"/>
<sequence>MFKLRSNTFKSELFNEKTFYKRFLKDLADCRKEVVIESPYITSFRMETFHQVFQGLLHKNIQIHLITRDPSDHEDKFFRHQSTNEILKCTEMGINIIMLKGFHHRKLAIIDKQILWEGSLNILSYSKSLEIMRRIDSEKHVKEMIHFLDLKI</sequence>
<dbReference type="AlphaFoldDB" id="A0A2M6IU57"/>
<evidence type="ECO:0000313" key="2">
    <source>
        <dbReference type="EMBL" id="PIQ73390.1"/>
    </source>
</evidence>
<dbReference type="SUPFAM" id="SSF56024">
    <property type="entry name" value="Phospholipase D/nuclease"/>
    <property type="match status" value="1"/>
</dbReference>
<comment type="caution">
    <text evidence="2">The sequence shown here is derived from an EMBL/GenBank/DDBJ whole genome shotgun (WGS) entry which is preliminary data.</text>
</comment>
<reference evidence="2 3" key="1">
    <citation type="submission" date="2017-09" db="EMBL/GenBank/DDBJ databases">
        <title>Depth-based differentiation of microbial function through sediment-hosted aquifers and enrichment of novel symbionts in the deep terrestrial subsurface.</title>
        <authorList>
            <person name="Probst A.J."/>
            <person name="Ladd B."/>
            <person name="Jarett J.K."/>
            <person name="Geller-Mcgrath D.E."/>
            <person name="Sieber C.M."/>
            <person name="Emerson J.B."/>
            <person name="Anantharaman K."/>
            <person name="Thomas B.C."/>
            <person name="Malmstrom R."/>
            <person name="Stieglmeier M."/>
            <person name="Klingl A."/>
            <person name="Woyke T."/>
            <person name="Ryan C.M."/>
            <person name="Banfield J.F."/>
        </authorList>
    </citation>
    <scope>NUCLEOTIDE SEQUENCE [LARGE SCALE GENOMIC DNA]</scope>
    <source>
        <strain evidence="2">CG11_big_fil_rev_8_21_14_0_20_36_8</strain>
    </source>
</reference>
<dbReference type="GO" id="GO:0003824">
    <property type="term" value="F:catalytic activity"/>
    <property type="evidence" value="ECO:0007669"/>
    <property type="project" value="InterPro"/>
</dbReference>
<name>A0A2M6IU57_9BACT</name>
<dbReference type="Gene3D" id="3.30.870.10">
    <property type="entry name" value="Endonuclease Chain A"/>
    <property type="match status" value="1"/>
</dbReference>
<gene>
    <name evidence="2" type="ORF">COV58_02785</name>
</gene>
<dbReference type="EMBL" id="PCVM01000063">
    <property type="protein sequence ID" value="PIQ73390.1"/>
    <property type="molecule type" value="Genomic_DNA"/>
</dbReference>
<evidence type="ECO:0000259" key="1">
    <source>
        <dbReference type="PROSITE" id="PS50035"/>
    </source>
</evidence>
<dbReference type="Proteomes" id="UP000231056">
    <property type="component" value="Unassembled WGS sequence"/>
</dbReference>